<dbReference type="Proteomes" id="UP000028868">
    <property type="component" value="Unassembled WGS sequence"/>
</dbReference>
<evidence type="ECO:0000313" key="1">
    <source>
        <dbReference type="EMBL" id="CDQ24188.1"/>
    </source>
</evidence>
<dbReference type="Pfam" id="PF07070">
    <property type="entry name" value="Spo0M"/>
    <property type="match status" value="1"/>
</dbReference>
<comment type="caution">
    <text evidence="1">The sequence shown here is derived from an EMBL/GenBank/DDBJ whole genome shotgun (WGS) entry which is preliminary data.</text>
</comment>
<proteinExistence type="predicted"/>
<evidence type="ECO:0000313" key="2">
    <source>
        <dbReference type="Proteomes" id="UP000028868"/>
    </source>
</evidence>
<name>A0A024P618_9BACI</name>
<protein>
    <submittedName>
        <fullName evidence="1">Stage 0 sporulation protein M</fullName>
    </submittedName>
</protein>
<organism evidence="1 2">
    <name type="scientific">Halobacillus karajensis</name>
    <dbReference type="NCBI Taxonomy" id="195088"/>
    <lineage>
        <taxon>Bacteria</taxon>
        <taxon>Bacillati</taxon>
        <taxon>Bacillota</taxon>
        <taxon>Bacilli</taxon>
        <taxon>Bacillales</taxon>
        <taxon>Bacillaceae</taxon>
        <taxon>Halobacillus</taxon>
    </lineage>
</organism>
<dbReference type="AlphaFoldDB" id="A0A024P618"/>
<sequence>MKKIDGQLTLEYDTTINSIEKIPKASFRMFKRNNKGGVTVLAKLFSWFGPGLPKVDLVLSKTTYTPGDQVTGAFHLKGGVSQQTIQRLECDLMKKTPGAKPHLILPVTTVLMNRELEPKEESKYPFHFVLPKSIDLKDSQATYHLHTKLVLKNDVKTSDIDEINIQVC</sequence>
<keyword evidence="2" id="KW-1185">Reference proteome</keyword>
<reference evidence="2" key="1">
    <citation type="submission" date="2014-03" db="EMBL/GenBank/DDBJ databases">
        <authorList>
            <person name="Urmite Genomes U."/>
        </authorList>
    </citation>
    <scope>NUCLEOTIDE SEQUENCE [LARGE SCALE GENOMIC DNA]</scope>
    <source>
        <strain evidence="2">HD-03</strain>
    </source>
</reference>
<dbReference type="EMBL" id="CCDI010000003">
    <property type="protein sequence ID" value="CDQ24188.1"/>
    <property type="molecule type" value="Genomic_DNA"/>
</dbReference>
<gene>
    <name evidence="1" type="primary">spo0M</name>
    <name evidence="1" type="ORF">BN983_02460</name>
</gene>
<dbReference type="InterPro" id="IPR009776">
    <property type="entry name" value="Spore_0_M"/>
</dbReference>
<accession>A0A024P618</accession>
<reference evidence="1 2" key="2">
    <citation type="submission" date="2014-05" db="EMBL/GenBank/DDBJ databases">
        <title>Draft genome sequence of Halobacillus karajensis HK-03.</title>
        <authorList>
            <person name="Khelaifia S."/>
            <person name="Croce O."/>
            <person name="Lagier J.C."/>
            <person name="Raoult D."/>
        </authorList>
    </citation>
    <scope>NUCLEOTIDE SEQUENCE [LARGE SCALE GENOMIC DNA]</scope>
    <source>
        <strain evidence="1 2">HD-03</strain>
    </source>
</reference>